<keyword evidence="2" id="KW-1185">Reference proteome</keyword>
<dbReference type="Proteomes" id="UP000558284">
    <property type="component" value="Unassembled WGS sequence"/>
</dbReference>
<reference evidence="1 2" key="1">
    <citation type="submission" date="2020-07" db="EMBL/GenBank/DDBJ databases">
        <title>Definition of the novel symbiovar canariense within Mesorhizobium novociceri, a new species of genus Mesorhizobium nodulating Cicer canariense in the Caldera de Taburiente National Park (La Palma, Canary Islands).</title>
        <authorList>
            <person name="Leon-Barrios M."/>
            <person name="Perez-Yepez J."/>
            <person name="Flores-Felix J.D."/>
            <person name="Ramirez-Baena M.H."/>
            <person name="Pulido-Suarez L."/>
            <person name="Igual J.M."/>
            <person name="Velazquez E."/>
            <person name="Peix A."/>
        </authorList>
    </citation>
    <scope>NUCLEOTIDE SEQUENCE [LARGE SCALE GENOMIC DNA]</scope>
    <source>
        <strain evidence="1 2">CCANP35</strain>
    </source>
</reference>
<dbReference type="EMBL" id="JACDTY010000025">
    <property type="protein sequence ID" value="MBA1144605.1"/>
    <property type="molecule type" value="Genomic_DNA"/>
</dbReference>
<dbReference type="RefSeq" id="WP_181061542.1">
    <property type="nucleotide sequence ID" value="NZ_JACDTY010000025.1"/>
</dbReference>
<evidence type="ECO:0000313" key="2">
    <source>
        <dbReference type="Proteomes" id="UP000558284"/>
    </source>
</evidence>
<comment type="caution">
    <text evidence="1">The sequence shown here is derived from an EMBL/GenBank/DDBJ whole genome shotgun (WGS) entry which is preliminary data.</text>
</comment>
<dbReference type="AlphaFoldDB" id="A0A838BDP6"/>
<sequence>MIGNAVRVMRIATGEEADEVIDDGKDPAAKALLRRSRASAVPTKKSAAEISN</sequence>
<protein>
    <submittedName>
        <fullName evidence="1">Uncharacterized protein</fullName>
    </submittedName>
</protein>
<gene>
    <name evidence="1" type="ORF">H0241_30855</name>
</gene>
<evidence type="ECO:0000313" key="1">
    <source>
        <dbReference type="EMBL" id="MBA1144605.1"/>
    </source>
</evidence>
<name>A0A838BDP6_9HYPH</name>
<accession>A0A838BDP6</accession>
<proteinExistence type="predicted"/>
<organism evidence="1 2">
    <name type="scientific">Mesorhizobium neociceri</name>
    <dbReference type="NCBI Taxonomy" id="1307853"/>
    <lineage>
        <taxon>Bacteria</taxon>
        <taxon>Pseudomonadati</taxon>
        <taxon>Pseudomonadota</taxon>
        <taxon>Alphaproteobacteria</taxon>
        <taxon>Hyphomicrobiales</taxon>
        <taxon>Phyllobacteriaceae</taxon>
        <taxon>Mesorhizobium</taxon>
    </lineage>
</organism>